<name>A0A0V1KTR0_9BILA</name>
<gene>
    <name evidence="1" type="ORF">T02_4608</name>
</gene>
<dbReference type="AlphaFoldDB" id="A0A0V1KTR0"/>
<protein>
    <submittedName>
        <fullName evidence="1">Uncharacterized protein</fullName>
    </submittedName>
</protein>
<evidence type="ECO:0000313" key="2">
    <source>
        <dbReference type="Proteomes" id="UP000054721"/>
    </source>
</evidence>
<organism evidence="1 2">
    <name type="scientific">Trichinella nativa</name>
    <dbReference type="NCBI Taxonomy" id="6335"/>
    <lineage>
        <taxon>Eukaryota</taxon>
        <taxon>Metazoa</taxon>
        <taxon>Ecdysozoa</taxon>
        <taxon>Nematoda</taxon>
        <taxon>Enoplea</taxon>
        <taxon>Dorylaimia</taxon>
        <taxon>Trichinellida</taxon>
        <taxon>Trichinellidae</taxon>
        <taxon>Trichinella</taxon>
    </lineage>
</organism>
<reference evidence="1 2" key="1">
    <citation type="submission" date="2015-05" db="EMBL/GenBank/DDBJ databases">
        <title>Evolution of Trichinella species and genotypes.</title>
        <authorList>
            <person name="Korhonen P.K."/>
            <person name="Edoardo P."/>
            <person name="Giuseppe L.R."/>
            <person name="Gasser R.B."/>
        </authorList>
    </citation>
    <scope>NUCLEOTIDE SEQUENCE [LARGE SCALE GENOMIC DNA]</scope>
    <source>
        <strain evidence="1">ISS10</strain>
    </source>
</reference>
<accession>A0A0V1KTR0</accession>
<proteinExistence type="predicted"/>
<sequence>MLMTADKHAYLFSLFTSTIILSFAVDLFGSEKFFCSHRVRYFSSLLMSDKKWCKDSVSTNLDVTSMLGQIPHMDKCPMDPHFRIFYLNKKSAILFANQKANLILIFGVKSKLSISPSEQNRLVRW</sequence>
<comment type="caution">
    <text evidence="1">The sequence shown here is derived from an EMBL/GenBank/DDBJ whole genome shotgun (WGS) entry which is preliminary data.</text>
</comment>
<keyword evidence="2" id="KW-1185">Reference proteome</keyword>
<evidence type="ECO:0000313" key="1">
    <source>
        <dbReference type="EMBL" id="KRZ50332.1"/>
    </source>
</evidence>
<dbReference type="EMBL" id="JYDW01000269">
    <property type="protein sequence ID" value="KRZ50332.1"/>
    <property type="molecule type" value="Genomic_DNA"/>
</dbReference>
<dbReference type="Proteomes" id="UP000054721">
    <property type="component" value="Unassembled WGS sequence"/>
</dbReference>